<proteinExistence type="predicted"/>
<keyword evidence="2" id="KW-1185">Reference proteome</keyword>
<comment type="caution">
    <text evidence="1">The sequence shown here is derived from an EMBL/GenBank/DDBJ whole genome shotgun (WGS) entry which is preliminary data.</text>
</comment>
<sequence>MFIRCDSPSSRYFFPHIILFAINCTSSRPASNCHLASYLSRLHESSPHLLKYMLPSHVALGSQTNLKLLTTIIIIKFYFRLFFLPTKCYNFYFIRILLSSHSQFLKQNSSDVINLQFLVSGSFRRATTILPMLKVCI</sequence>
<reference evidence="1" key="1">
    <citation type="journal article" date="2022" name="Front. Genet.">
        <title>Chromosome-Scale Assembly of the Dendrobium nobile Genome Provides Insights Into the Molecular Mechanism of the Biosynthesis of the Medicinal Active Ingredient of Dendrobium.</title>
        <authorList>
            <person name="Xu Q."/>
            <person name="Niu S.-C."/>
            <person name="Li K.-L."/>
            <person name="Zheng P.-J."/>
            <person name="Zhang X.-J."/>
            <person name="Jia Y."/>
            <person name="Liu Y."/>
            <person name="Niu Y.-X."/>
            <person name="Yu L.-H."/>
            <person name="Chen D.-F."/>
            <person name="Zhang G.-Q."/>
        </authorList>
    </citation>
    <scope>NUCLEOTIDE SEQUENCE</scope>
    <source>
        <tissue evidence="1">Leaf</tissue>
    </source>
</reference>
<organism evidence="1 2">
    <name type="scientific">Dendrobium nobile</name>
    <name type="common">Orchid</name>
    <dbReference type="NCBI Taxonomy" id="94219"/>
    <lineage>
        <taxon>Eukaryota</taxon>
        <taxon>Viridiplantae</taxon>
        <taxon>Streptophyta</taxon>
        <taxon>Embryophyta</taxon>
        <taxon>Tracheophyta</taxon>
        <taxon>Spermatophyta</taxon>
        <taxon>Magnoliopsida</taxon>
        <taxon>Liliopsida</taxon>
        <taxon>Asparagales</taxon>
        <taxon>Orchidaceae</taxon>
        <taxon>Epidendroideae</taxon>
        <taxon>Malaxideae</taxon>
        <taxon>Dendrobiinae</taxon>
        <taxon>Dendrobium</taxon>
    </lineage>
</organism>
<accession>A0A8T3A2Z9</accession>
<dbReference type="EMBL" id="JAGYWB010000019">
    <property type="protein sequence ID" value="KAI0489095.1"/>
    <property type="molecule type" value="Genomic_DNA"/>
</dbReference>
<gene>
    <name evidence="1" type="ORF">KFK09_028936</name>
</gene>
<evidence type="ECO:0000313" key="1">
    <source>
        <dbReference type="EMBL" id="KAI0489095.1"/>
    </source>
</evidence>
<dbReference type="Proteomes" id="UP000829196">
    <property type="component" value="Unassembled WGS sequence"/>
</dbReference>
<protein>
    <submittedName>
        <fullName evidence="1">Uncharacterized protein</fullName>
    </submittedName>
</protein>
<evidence type="ECO:0000313" key="2">
    <source>
        <dbReference type="Proteomes" id="UP000829196"/>
    </source>
</evidence>
<name>A0A8T3A2Z9_DENNO</name>
<dbReference type="AlphaFoldDB" id="A0A8T3A2Z9"/>